<feature type="region of interest" description="Disordered" evidence="1">
    <location>
        <begin position="39"/>
        <end position="111"/>
    </location>
</feature>
<evidence type="ECO:0000256" key="1">
    <source>
        <dbReference type="SAM" id="MobiDB-lite"/>
    </source>
</evidence>
<reference evidence="2 3" key="1">
    <citation type="journal article" date="2018" name="Nat. Ecol. Evol.">
        <title>Shark genomes provide insights into elasmobranch evolution and the origin of vertebrates.</title>
        <authorList>
            <person name="Hara Y"/>
            <person name="Yamaguchi K"/>
            <person name="Onimaru K"/>
            <person name="Kadota M"/>
            <person name="Koyanagi M"/>
            <person name="Keeley SD"/>
            <person name="Tatsumi K"/>
            <person name="Tanaka K"/>
            <person name="Motone F"/>
            <person name="Kageyama Y"/>
            <person name="Nozu R"/>
            <person name="Adachi N"/>
            <person name="Nishimura O"/>
            <person name="Nakagawa R"/>
            <person name="Tanegashima C"/>
            <person name="Kiyatake I"/>
            <person name="Matsumoto R"/>
            <person name="Murakumo K"/>
            <person name="Nishida K"/>
            <person name="Terakita A"/>
            <person name="Kuratani S"/>
            <person name="Sato K"/>
            <person name="Hyodo S Kuraku.S."/>
        </authorList>
    </citation>
    <scope>NUCLEOTIDE SEQUENCE [LARGE SCALE GENOMIC DNA]</scope>
</reference>
<gene>
    <name evidence="2" type="ORF">chiPu_0028657</name>
</gene>
<protein>
    <submittedName>
        <fullName evidence="2">Uncharacterized protein</fullName>
    </submittedName>
</protein>
<organism evidence="2 3">
    <name type="scientific">Chiloscyllium punctatum</name>
    <name type="common">Brownbanded bambooshark</name>
    <name type="synonym">Hemiscyllium punctatum</name>
    <dbReference type="NCBI Taxonomy" id="137246"/>
    <lineage>
        <taxon>Eukaryota</taxon>
        <taxon>Metazoa</taxon>
        <taxon>Chordata</taxon>
        <taxon>Craniata</taxon>
        <taxon>Vertebrata</taxon>
        <taxon>Chondrichthyes</taxon>
        <taxon>Elasmobranchii</taxon>
        <taxon>Galeomorphii</taxon>
        <taxon>Galeoidea</taxon>
        <taxon>Orectolobiformes</taxon>
        <taxon>Hemiscylliidae</taxon>
        <taxon>Chiloscyllium</taxon>
    </lineage>
</organism>
<dbReference type="Proteomes" id="UP000287033">
    <property type="component" value="Unassembled WGS sequence"/>
</dbReference>
<feature type="region of interest" description="Disordered" evidence="1">
    <location>
        <begin position="150"/>
        <end position="224"/>
    </location>
</feature>
<comment type="caution">
    <text evidence="2">The sequence shown here is derived from an EMBL/GenBank/DDBJ whole genome shotgun (WGS) entry which is preliminary data.</text>
</comment>
<name>A0A401TNZ0_CHIPU</name>
<keyword evidence="3" id="KW-1185">Reference proteome</keyword>
<evidence type="ECO:0000313" key="2">
    <source>
        <dbReference type="EMBL" id="GCC44355.1"/>
    </source>
</evidence>
<dbReference type="EMBL" id="BEZZ01136547">
    <property type="protein sequence ID" value="GCC44355.1"/>
    <property type="molecule type" value="Genomic_DNA"/>
</dbReference>
<feature type="compositionally biased region" description="Basic and acidic residues" evidence="1">
    <location>
        <begin position="58"/>
        <end position="78"/>
    </location>
</feature>
<feature type="region of interest" description="Disordered" evidence="1">
    <location>
        <begin position="237"/>
        <end position="268"/>
    </location>
</feature>
<feature type="compositionally biased region" description="Basic and acidic residues" evidence="1">
    <location>
        <begin position="86"/>
        <end position="111"/>
    </location>
</feature>
<feature type="compositionally biased region" description="Polar residues" evidence="1">
    <location>
        <begin position="205"/>
        <end position="214"/>
    </location>
</feature>
<sequence>MTWRALGERLVVPATRRLRPGLATSRDCEGRLSGRLLPARRQVDQQAVERGGAGTGNREPHEGGEIGRFLEPEQRLQRVDVTPFRGLDRDDHDNREHRRRDAGEQAQDQHHAAEAFDAGYEGGEDGREGNAPAREVLGDLGEVGELAPAGQHEGVADDDPHEQWTGPGKVRGDPRRQQDQQVDDEIHAKPLPNISLCRLRRRSGRTASNGTNQKLRPRLGRSFAGRGQVVTPLADILQRREGFQQPDADARHRAGQEADAGDHHQHPH</sequence>
<proteinExistence type="predicted"/>
<feature type="non-terminal residue" evidence="2">
    <location>
        <position position="268"/>
    </location>
</feature>
<feature type="compositionally biased region" description="Basic and acidic residues" evidence="1">
    <location>
        <begin position="170"/>
        <end position="188"/>
    </location>
</feature>
<evidence type="ECO:0000313" key="3">
    <source>
        <dbReference type="Proteomes" id="UP000287033"/>
    </source>
</evidence>
<accession>A0A401TNZ0</accession>
<dbReference type="AlphaFoldDB" id="A0A401TNZ0"/>